<evidence type="ECO:0000256" key="4">
    <source>
        <dbReference type="ARBA" id="ARBA00023136"/>
    </source>
</evidence>
<dbReference type="GO" id="GO:0016020">
    <property type="term" value="C:membrane"/>
    <property type="evidence" value="ECO:0007669"/>
    <property type="project" value="UniProtKB-SubCell"/>
</dbReference>
<gene>
    <name evidence="6" type="ORF">GA0070612_3265</name>
</gene>
<evidence type="ECO:0000256" key="3">
    <source>
        <dbReference type="ARBA" id="ARBA00022989"/>
    </source>
</evidence>
<feature type="transmembrane region" description="Helical" evidence="5">
    <location>
        <begin position="99"/>
        <end position="117"/>
    </location>
</feature>
<keyword evidence="3 5" id="KW-1133">Transmembrane helix</keyword>
<dbReference type="RefSeq" id="WP_088988660.1">
    <property type="nucleotide sequence ID" value="NZ_LT607409.1"/>
</dbReference>
<reference evidence="7" key="1">
    <citation type="submission" date="2016-06" db="EMBL/GenBank/DDBJ databases">
        <authorList>
            <person name="Varghese N."/>
            <person name="Submissions Spin"/>
        </authorList>
    </citation>
    <scope>NUCLEOTIDE SEQUENCE [LARGE SCALE GENOMIC DNA]</scope>
    <source>
        <strain evidence="7">DSM 45160</strain>
    </source>
</reference>
<evidence type="ECO:0000256" key="5">
    <source>
        <dbReference type="SAM" id="Phobius"/>
    </source>
</evidence>
<organism evidence="6 7">
    <name type="scientific">Micromonospora chokoriensis</name>
    <dbReference type="NCBI Taxonomy" id="356851"/>
    <lineage>
        <taxon>Bacteria</taxon>
        <taxon>Bacillati</taxon>
        <taxon>Actinomycetota</taxon>
        <taxon>Actinomycetes</taxon>
        <taxon>Micromonosporales</taxon>
        <taxon>Micromonosporaceae</taxon>
        <taxon>Micromonospora</taxon>
    </lineage>
</organism>
<keyword evidence="4 5" id="KW-0472">Membrane</keyword>
<evidence type="ECO:0000313" key="7">
    <source>
        <dbReference type="Proteomes" id="UP000198224"/>
    </source>
</evidence>
<evidence type="ECO:0000256" key="2">
    <source>
        <dbReference type="ARBA" id="ARBA00022692"/>
    </source>
</evidence>
<dbReference type="Proteomes" id="UP000198224">
    <property type="component" value="Chromosome I"/>
</dbReference>
<sequence>MNLALWIAAGLLAAVALAGGVTKTFVPKERLAAANGGGWTADASVRFVKTLGVLEILAAIGLILPAVLDIAPVLVPVTALCWVLLMVGAMITHLRYHEATFIVLNLLYLAVAAFVAWGRLGPEPFGG</sequence>
<keyword evidence="7" id="KW-1185">Reference proteome</keyword>
<evidence type="ECO:0000256" key="1">
    <source>
        <dbReference type="ARBA" id="ARBA00004141"/>
    </source>
</evidence>
<protein>
    <submittedName>
        <fullName evidence="6">DoxX-like family protein</fullName>
    </submittedName>
</protein>
<dbReference type="AlphaFoldDB" id="A0A1C4X7I2"/>
<dbReference type="EMBL" id="LT607409">
    <property type="protein sequence ID" value="SCF04365.1"/>
    <property type="molecule type" value="Genomic_DNA"/>
</dbReference>
<name>A0A1C4X7I2_9ACTN</name>
<comment type="subcellular location">
    <subcellularLocation>
        <location evidence="1">Membrane</location>
        <topology evidence="1">Multi-pass membrane protein</topology>
    </subcellularLocation>
</comment>
<dbReference type="Pfam" id="PF13564">
    <property type="entry name" value="DoxX_2"/>
    <property type="match status" value="1"/>
</dbReference>
<accession>A0A1C4X7I2</accession>
<feature type="transmembrane region" description="Helical" evidence="5">
    <location>
        <begin position="56"/>
        <end position="87"/>
    </location>
</feature>
<proteinExistence type="predicted"/>
<evidence type="ECO:0000313" key="6">
    <source>
        <dbReference type="EMBL" id="SCF04365.1"/>
    </source>
</evidence>
<dbReference type="InterPro" id="IPR032808">
    <property type="entry name" value="DoxX"/>
</dbReference>
<keyword evidence="2 5" id="KW-0812">Transmembrane</keyword>